<dbReference type="EMBL" id="CABDUW010002295">
    <property type="protein sequence ID" value="VTJ86242.1"/>
    <property type="molecule type" value="Genomic_DNA"/>
</dbReference>
<evidence type="ECO:0000313" key="2">
    <source>
        <dbReference type="EMBL" id="VTJ86242.1"/>
    </source>
</evidence>
<sequence length="119" mass="13163">MNGACAFHSPPSRRRANTPNNPEAPPKKKEKKTRRIRPPLSKPPTALEPRELPSLSRIRGCKEEEGEKILYQPRGEEAPGLRKKEGVGEANSLVAASVYAEGGGIVFLEERSKLSFYSH</sequence>
<proteinExistence type="predicted"/>
<protein>
    <submittedName>
        <fullName evidence="2">Uncharacterized protein</fullName>
    </submittedName>
</protein>
<organism evidence="2 3">
    <name type="scientific">Marmota monax</name>
    <name type="common">Woodchuck</name>
    <dbReference type="NCBI Taxonomy" id="9995"/>
    <lineage>
        <taxon>Eukaryota</taxon>
        <taxon>Metazoa</taxon>
        <taxon>Chordata</taxon>
        <taxon>Craniata</taxon>
        <taxon>Vertebrata</taxon>
        <taxon>Euteleostomi</taxon>
        <taxon>Mammalia</taxon>
        <taxon>Eutheria</taxon>
        <taxon>Euarchontoglires</taxon>
        <taxon>Glires</taxon>
        <taxon>Rodentia</taxon>
        <taxon>Sciuromorpha</taxon>
        <taxon>Sciuridae</taxon>
        <taxon>Xerinae</taxon>
        <taxon>Marmotini</taxon>
        <taxon>Marmota</taxon>
    </lineage>
</organism>
<keyword evidence="3" id="KW-1185">Reference proteome</keyword>
<name>A0A5E4CZ60_MARMO</name>
<gene>
    <name evidence="2" type="ORF">MONAX_5E005240</name>
</gene>
<dbReference type="Proteomes" id="UP000335636">
    <property type="component" value="Unassembled WGS sequence"/>
</dbReference>
<reference evidence="2" key="1">
    <citation type="submission" date="2019-04" db="EMBL/GenBank/DDBJ databases">
        <authorList>
            <person name="Alioto T."/>
            <person name="Alioto T."/>
        </authorList>
    </citation>
    <scope>NUCLEOTIDE SEQUENCE [LARGE SCALE GENOMIC DNA]</scope>
</reference>
<feature type="region of interest" description="Disordered" evidence="1">
    <location>
        <begin position="1"/>
        <end position="51"/>
    </location>
</feature>
<comment type="caution">
    <text evidence="2">The sequence shown here is derived from an EMBL/GenBank/DDBJ whole genome shotgun (WGS) entry which is preliminary data.</text>
</comment>
<evidence type="ECO:0000256" key="1">
    <source>
        <dbReference type="SAM" id="MobiDB-lite"/>
    </source>
</evidence>
<feature type="compositionally biased region" description="Basic residues" evidence="1">
    <location>
        <begin position="28"/>
        <end position="37"/>
    </location>
</feature>
<dbReference type="AlphaFoldDB" id="A0A5E4CZ60"/>
<accession>A0A5E4CZ60</accession>
<evidence type="ECO:0000313" key="3">
    <source>
        <dbReference type="Proteomes" id="UP000335636"/>
    </source>
</evidence>